<dbReference type="Proteomes" id="UP001370490">
    <property type="component" value="Unassembled WGS sequence"/>
</dbReference>
<dbReference type="Gene3D" id="3.30.70.100">
    <property type="match status" value="1"/>
</dbReference>
<proteinExistence type="inferred from homology"/>
<dbReference type="GO" id="GO:0046872">
    <property type="term" value="F:metal ion binding"/>
    <property type="evidence" value="ECO:0007669"/>
    <property type="project" value="UniProtKB-KW"/>
</dbReference>
<keyword evidence="8" id="KW-1185">Reference proteome</keyword>
<dbReference type="PANTHER" id="PTHR45811:SF38">
    <property type="entry name" value="HEAVY METAL-ASSOCIATED DOMAIN PROTEIN"/>
    <property type="match status" value="1"/>
</dbReference>
<evidence type="ECO:0000259" key="6">
    <source>
        <dbReference type="PROSITE" id="PS50846"/>
    </source>
</evidence>
<evidence type="ECO:0000256" key="3">
    <source>
        <dbReference type="ARBA" id="ARBA00023288"/>
    </source>
</evidence>
<dbReference type="PROSITE" id="PS50846">
    <property type="entry name" value="HMA_2"/>
    <property type="match status" value="1"/>
</dbReference>
<accession>A0AAN8V1H8</accession>
<dbReference type="InterPro" id="IPR051863">
    <property type="entry name" value="HIPP"/>
</dbReference>
<evidence type="ECO:0000313" key="7">
    <source>
        <dbReference type="EMBL" id="KAK6925870.1"/>
    </source>
</evidence>
<keyword evidence="4" id="KW-0636">Prenylation</keyword>
<organism evidence="7 8">
    <name type="scientific">Dillenia turbinata</name>
    <dbReference type="NCBI Taxonomy" id="194707"/>
    <lineage>
        <taxon>Eukaryota</taxon>
        <taxon>Viridiplantae</taxon>
        <taxon>Streptophyta</taxon>
        <taxon>Embryophyta</taxon>
        <taxon>Tracheophyta</taxon>
        <taxon>Spermatophyta</taxon>
        <taxon>Magnoliopsida</taxon>
        <taxon>eudicotyledons</taxon>
        <taxon>Gunneridae</taxon>
        <taxon>Pentapetalae</taxon>
        <taxon>Dilleniales</taxon>
        <taxon>Dilleniaceae</taxon>
        <taxon>Dillenia</taxon>
    </lineage>
</organism>
<evidence type="ECO:0000256" key="2">
    <source>
        <dbReference type="ARBA" id="ARBA00022723"/>
    </source>
</evidence>
<name>A0AAN8V1H8_9MAGN</name>
<keyword evidence="3" id="KW-0449">Lipoprotein</keyword>
<dbReference type="PANTHER" id="PTHR45811">
    <property type="entry name" value="COPPER TRANSPORT PROTEIN FAMILY-RELATED"/>
    <property type="match status" value="1"/>
</dbReference>
<evidence type="ECO:0000313" key="8">
    <source>
        <dbReference type="Proteomes" id="UP001370490"/>
    </source>
</evidence>
<reference evidence="7 8" key="1">
    <citation type="submission" date="2023-12" db="EMBL/GenBank/DDBJ databases">
        <title>A high-quality genome assembly for Dillenia turbinata (Dilleniales).</title>
        <authorList>
            <person name="Chanderbali A."/>
        </authorList>
    </citation>
    <scope>NUCLEOTIDE SEQUENCE [LARGE SCALE GENOMIC DNA]</scope>
    <source>
        <strain evidence="7">LSX21</strain>
        <tissue evidence="7">Leaf</tissue>
    </source>
</reference>
<comment type="caution">
    <text evidence="7">The sequence shown here is derived from an EMBL/GenBank/DDBJ whole genome shotgun (WGS) entry which is preliminary data.</text>
</comment>
<dbReference type="AlphaFoldDB" id="A0AAN8V1H8"/>
<dbReference type="InterPro" id="IPR006121">
    <property type="entry name" value="HMA_dom"/>
</dbReference>
<gene>
    <name evidence="7" type="ORF">RJ641_007589</name>
</gene>
<protein>
    <submittedName>
        <fullName evidence="7">Heavy metal-associated domain, HMA</fullName>
    </submittedName>
</protein>
<feature type="non-terminal residue" evidence="7">
    <location>
        <position position="1"/>
    </location>
</feature>
<evidence type="ECO:0000256" key="5">
    <source>
        <dbReference type="ARBA" id="ARBA00024045"/>
    </source>
</evidence>
<evidence type="ECO:0000256" key="1">
    <source>
        <dbReference type="ARBA" id="ARBA00022481"/>
    </source>
</evidence>
<dbReference type="EMBL" id="JBAMMX010000015">
    <property type="protein sequence ID" value="KAK6925870.1"/>
    <property type="molecule type" value="Genomic_DNA"/>
</dbReference>
<sequence>SLSSGFTIFLQKVVLKVDVHDERTKQKAMKAVSGLPGLQSLSVNLENKKLTATGDIDPVSIVSKLRKFLDTEIESVEDGDKDQKDPIAEYLKIYQETYHPAEYLKIYQETYHPAFAYPHYSVRSAQGDPNSCVIC</sequence>
<keyword evidence="1" id="KW-0488">Methylation</keyword>
<keyword evidence="2" id="KW-0479">Metal-binding</keyword>
<dbReference type="InterPro" id="IPR036163">
    <property type="entry name" value="HMA_dom_sf"/>
</dbReference>
<feature type="domain" description="HMA" evidence="6">
    <location>
        <begin position="10"/>
        <end position="77"/>
    </location>
</feature>
<evidence type="ECO:0000256" key="4">
    <source>
        <dbReference type="ARBA" id="ARBA00023289"/>
    </source>
</evidence>
<dbReference type="Pfam" id="PF00403">
    <property type="entry name" value="HMA"/>
    <property type="match status" value="1"/>
</dbReference>
<comment type="similarity">
    <text evidence="5">Belongs to the HIPP family.</text>
</comment>
<dbReference type="CDD" id="cd00371">
    <property type="entry name" value="HMA"/>
    <property type="match status" value="1"/>
</dbReference>
<dbReference type="SUPFAM" id="SSF55008">
    <property type="entry name" value="HMA, heavy metal-associated domain"/>
    <property type="match status" value="1"/>
</dbReference>